<dbReference type="InterPro" id="IPR004513">
    <property type="entry name" value="FtsX"/>
</dbReference>
<comment type="caution">
    <text evidence="14">The sequence shown here is derived from an EMBL/GenBank/DDBJ whole genome shotgun (WGS) entry which is preliminary data.</text>
</comment>
<feature type="transmembrane region" description="Helical" evidence="11">
    <location>
        <begin position="162"/>
        <end position="185"/>
    </location>
</feature>
<evidence type="ECO:0000256" key="3">
    <source>
        <dbReference type="ARBA" id="ARBA00021907"/>
    </source>
</evidence>
<dbReference type="GeneID" id="93535069"/>
<evidence type="ECO:0000256" key="2">
    <source>
        <dbReference type="ARBA" id="ARBA00007379"/>
    </source>
</evidence>
<evidence type="ECO:0000313" key="14">
    <source>
        <dbReference type="EMBL" id="EFU31956.1"/>
    </source>
</evidence>
<keyword evidence="8 10" id="KW-0472">Membrane</keyword>
<keyword evidence="7 11" id="KW-1133">Transmembrane helix</keyword>
<feature type="transmembrane region" description="Helical" evidence="11">
    <location>
        <begin position="252"/>
        <end position="276"/>
    </location>
</feature>
<dbReference type="Proteomes" id="UP000003112">
    <property type="component" value="Unassembled WGS sequence"/>
</dbReference>
<evidence type="ECO:0000256" key="10">
    <source>
        <dbReference type="PIRNR" id="PIRNR003097"/>
    </source>
</evidence>
<feature type="domain" description="FtsX extracellular" evidence="13">
    <location>
        <begin position="53"/>
        <end position="145"/>
    </location>
</feature>
<reference evidence="14 15" key="1">
    <citation type="submission" date="2010-10" db="EMBL/GenBank/DDBJ databases">
        <authorList>
            <person name="Muzny D."/>
            <person name="Qin X."/>
            <person name="Deng J."/>
            <person name="Jiang H."/>
            <person name="Liu Y."/>
            <person name="Qu J."/>
            <person name="Song X.-Z."/>
            <person name="Zhang L."/>
            <person name="Thornton R."/>
            <person name="Coyle M."/>
            <person name="Francisco L."/>
            <person name="Jackson L."/>
            <person name="Javaid M."/>
            <person name="Korchina V."/>
            <person name="Kovar C."/>
            <person name="Mata R."/>
            <person name="Mathew T."/>
            <person name="Ngo R."/>
            <person name="Nguyen L."/>
            <person name="Nguyen N."/>
            <person name="Okwuonu G."/>
            <person name="Ongeri F."/>
            <person name="Pham C."/>
            <person name="Simmons D."/>
            <person name="Wilczek-Boney K."/>
            <person name="Hale W."/>
            <person name="Jakkamsetti A."/>
            <person name="Pham P."/>
            <person name="Ruth R."/>
            <person name="San Lucas F."/>
            <person name="Warren J."/>
            <person name="Zhang J."/>
            <person name="Zhao Z."/>
            <person name="Zhou C."/>
            <person name="Zhu D."/>
            <person name="Lee S."/>
            <person name="Bess C."/>
            <person name="Blankenburg K."/>
            <person name="Forbes L."/>
            <person name="Fu Q."/>
            <person name="Gubbala S."/>
            <person name="Hirani K."/>
            <person name="Jayaseelan J.C."/>
            <person name="Lara F."/>
            <person name="Munidasa M."/>
            <person name="Palculict T."/>
            <person name="Patil S."/>
            <person name="Pu L.-L."/>
            <person name="Saada N."/>
            <person name="Tang L."/>
            <person name="Weissenberger G."/>
            <person name="Zhu Y."/>
            <person name="Hemphill L."/>
            <person name="Shang Y."/>
            <person name="Youmans B."/>
            <person name="Ayvaz T."/>
            <person name="Ross M."/>
            <person name="Santibanez J."/>
            <person name="Aqrawi P."/>
            <person name="Gross S."/>
            <person name="Joshi V."/>
            <person name="Fowler G."/>
            <person name="Nazareth L."/>
            <person name="Reid J."/>
            <person name="Worley K."/>
            <person name="Petrosino J."/>
            <person name="Highlander S."/>
            <person name="Gibbs R."/>
        </authorList>
    </citation>
    <scope>NUCLEOTIDE SEQUENCE [LARGE SCALE GENOMIC DNA]</scope>
    <source>
        <strain evidence="14 15">ATCC 33574</strain>
    </source>
</reference>
<dbReference type="Gene3D" id="3.30.70.3040">
    <property type="match status" value="1"/>
</dbReference>
<comment type="similarity">
    <text evidence="2 10">Belongs to the ABC-4 integral membrane protein family. FtsX subfamily.</text>
</comment>
<protein>
    <recommendedName>
        <fullName evidence="3 10">Cell division protein FtsX</fullName>
    </recommendedName>
</protein>
<keyword evidence="9 10" id="KW-0131">Cell cycle</keyword>
<dbReference type="Pfam" id="PF18075">
    <property type="entry name" value="FtsX_ECD"/>
    <property type="match status" value="1"/>
</dbReference>
<dbReference type="STRING" id="873513.HMPREF6485_0058"/>
<gene>
    <name evidence="14" type="primary">ftsX</name>
    <name evidence="14" type="ORF">HMPREF6485_0058</name>
</gene>
<evidence type="ECO:0000256" key="5">
    <source>
        <dbReference type="ARBA" id="ARBA00022618"/>
    </source>
</evidence>
<dbReference type="PANTHER" id="PTHR47755">
    <property type="entry name" value="CELL DIVISION PROTEIN FTSX"/>
    <property type="match status" value="1"/>
</dbReference>
<dbReference type="PANTHER" id="PTHR47755:SF1">
    <property type="entry name" value="CELL DIVISION PROTEIN FTSX"/>
    <property type="match status" value="1"/>
</dbReference>
<dbReference type="GO" id="GO:0051301">
    <property type="term" value="P:cell division"/>
    <property type="evidence" value="ECO:0007669"/>
    <property type="project" value="UniProtKB-KW"/>
</dbReference>
<dbReference type="Pfam" id="PF02687">
    <property type="entry name" value="FtsX"/>
    <property type="match status" value="1"/>
</dbReference>
<dbReference type="HOGENOM" id="CLU_073546_3_0_10"/>
<organism evidence="14 15">
    <name type="scientific">Segatella buccae ATCC 33574</name>
    <dbReference type="NCBI Taxonomy" id="873513"/>
    <lineage>
        <taxon>Bacteria</taxon>
        <taxon>Pseudomonadati</taxon>
        <taxon>Bacteroidota</taxon>
        <taxon>Bacteroidia</taxon>
        <taxon>Bacteroidales</taxon>
        <taxon>Prevotellaceae</taxon>
        <taxon>Segatella</taxon>
    </lineage>
</organism>
<evidence type="ECO:0000256" key="4">
    <source>
        <dbReference type="ARBA" id="ARBA00022475"/>
    </source>
</evidence>
<dbReference type="AlphaFoldDB" id="E6K373"/>
<dbReference type="EMBL" id="AEPD01000005">
    <property type="protein sequence ID" value="EFU31956.1"/>
    <property type="molecule type" value="Genomic_DNA"/>
</dbReference>
<dbReference type="InterPro" id="IPR040690">
    <property type="entry name" value="FtsX_ECD"/>
</dbReference>
<keyword evidence="5 10" id="KW-0132">Cell division</keyword>
<evidence type="ECO:0000256" key="11">
    <source>
        <dbReference type="SAM" id="Phobius"/>
    </source>
</evidence>
<evidence type="ECO:0000256" key="1">
    <source>
        <dbReference type="ARBA" id="ARBA00004651"/>
    </source>
</evidence>
<sequence>MGKKRKKAGGRTGLQVVTLCISTAMVLVLLGLVVMSVFTARNLSSVVKENLVVTMVLEQDMTNPEAQQICRKLNARPYINHLEYISKERALKEGTKDLGVDPLEFAGVNPFLSSIDVTLKADYANTDSLRWITKELEAYPKVSEVNYQHDLIEQVNRNIAKIGIVLLALAVLLTFISFSLISNTVRLGIYARRFSIHTMKLVGASWGFIRGPFVRRAVVVGLVAALLACIVLGGTVYGLYHYEPEILSVLTWEVMLITGVSVFLFGIIITALCANISVNKFLKMKAGELYKI</sequence>
<feature type="domain" description="ABC3 transporter permease C-terminal" evidence="12">
    <location>
        <begin position="168"/>
        <end position="284"/>
    </location>
</feature>
<name>E6K373_9BACT</name>
<accession>E6K373</accession>
<keyword evidence="4 10" id="KW-1003">Cell membrane</keyword>
<keyword evidence="15" id="KW-1185">Reference proteome</keyword>
<dbReference type="RefSeq" id="WP_004342910.1">
    <property type="nucleotide sequence ID" value="NZ_GL586311.1"/>
</dbReference>
<evidence type="ECO:0000256" key="9">
    <source>
        <dbReference type="ARBA" id="ARBA00023306"/>
    </source>
</evidence>
<dbReference type="eggNOG" id="COG2177">
    <property type="taxonomic scope" value="Bacteria"/>
</dbReference>
<feature type="transmembrane region" description="Helical" evidence="11">
    <location>
        <begin position="12"/>
        <end position="38"/>
    </location>
</feature>
<evidence type="ECO:0000313" key="15">
    <source>
        <dbReference type="Proteomes" id="UP000003112"/>
    </source>
</evidence>
<proteinExistence type="inferred from homology"/>
<evidence type="ECO:0000256" key="8">
    <source>
        <dbReference type="ARBA" id="ARBA00023136"/>
    </source>
</evidence>
<keyword evidence="6 11" id="KW-0812">Transmembrane</keyword>
<evidence type="ECO:0000256" key="6">
    <source>
        <dbReference type="ARBA" id="ARBA00022692"/>
    </source>
</evidence>
<evidence type="ECO:0000259" key="12">
    <source>
        <dbReference type="Pfam" id="PF02687"/>
    </source>
</evidence>
<dbReference type="PIRSF" id="PIRSF003097">
    <property type="entry name" value="FtsX"/>
    <property type="match status" value="1"/>
</dbReference>
<feature type="transmembrane region" description="Helical" evidence="11">
    <location>
        <begin position="217"/>
        <end position="240"/>
    </location>
</feature>
<evidence type="ECO:0000259" key="13">
    <source>
        <dbReference type="Pfam" id="PF18075"/>
    </source>
</evidence>
<evidence type="ECO:0000256" key="7">
    <source>
        <dbReference type="ARBA" id="ARBA00022989"/>
    </source>
</evidence>
<dbReference type="InterPro" id="IPR003838">
    <property type="entry name" value="ABC3_permease_C"/>
</dbReference>
<dbReference type="GO" id="GO:0005886">
    <property type="term" value="C:plasma membrane"/>
    <property type="evidence" value="ECO:0007669"/>
    <property type="project" value="UniProtKB-SubCell"/>
</dbReference>
<comment type="subcellular location">
    <subcellularLocation>
        <location evidence="1">Cell membrane</location>
        <topology evidence="1">Multi-pass membrane protein</topology>
    </subcellularLocation>
</comment>